<evidence type="ECO:0000256" key="1">
    <source>
        <dbReference type="ARBA" id="ARBA00004651"/>
    </source>
</evidence>
<keyword evidence="6 9" id="KW-1133">Transmembrane helix</keyword>
<dbReference type="InterPro" id="IPR000522">
    <property type="entry name" value="ABC_transptr_permease_BtuC"/>
</dbReference>
<dbReference type="GO" id="GO:0033214">
    <property type="term" value="P:siderophore-iron import into cell"/>
    <property type="evidence" value="ECO:0007669"/>
    <property type="project" value="TreeGrafter"/>
</dbReference>
<dbReference type="InterPro" id="IPR037294">
    <property type="entry name" value="ABC_BtuC-like"/>
</dbReference>
<evidence type="ECO:0000256" key="7">
    <source>
        <dbReference type="ARBA" id="ARBA00023136"/>
    </source>
</evidence>
<evidence type="ECO:0000256" key="2">
    <source>
        <dbReference type="ARBA" id="ARBA00007935"/>
    </source>
</evidence>
<evidence type="ECO:0000256" key="6">
    <source>
        <dbReference type="ARBA" id="ARBA00022989"/>
    </source>
</evidence>
<evidence type="ECO:0000313" key="11">
    <source>
        <dbReference type="Proteomes" id="UP000430519"/>
    </source>
</evidence>
<feature type="transmembrane region" description="Helical" evidence="9">
    <location>
        <begin position="383"/>
        <end position="401"/>
    </location>
</feature>
<keyword evidence="3" id="KW-0813">Transport</keyword>
<dbReference type="Pfam" id="PF01032">
    <property type="entry name" value="FecCD"/>
    <property type="match status" value="1"/>
</dbReference>
<accession>A0A6I4YSG4</accession>
<feature type="transmembrane region" description="Helical" evidence="9">
    <location>
        <begin position="137"/>
        <end position="157"/>
    </location>
</feature>
<keyword evidence="4" id="KW-1003">Cell membrane</keyword>
<comment type="similarity">
    <text evidence="2">Belongs to the binding-protein-dependent transport system permease family. FecCD subfamily.</text>
</comment>
<evidence type="ECO:0000256" key="4">
    <source>
        <dbReference type="ARBA" id="ARBA00022475"/>
    </source>
</evidence>
<feature type="transmembrane region" description="Helical" evidence="9">
    <location>
        <begin position="225"/>
        <end position="244"/>
    </location>
</feature>
<dbReference type="FunFam" id="1.10.3470.10:FF:000001">
    <property type="entry name" value="Vitamin B12 ABC transporter permease BtuC"/>
    <property type="match status" value="1"/>
</dbReference>
<dbReference type="Gene3D" id="1.10.3470.10">
    <property type="entry name" value="ABC transporter involved in vitamin B12 uptake, BtuC"/>
    <property type="match status" value="1"/>
</dbReference>
<dbReference type="GO" id="GO:0022857">
    <property type="term" value="F:transmembrane transporter activity"/>
    <property type="evidence" value="ECO:0007669"/>
    <property type="project" value="InterPro"/>
</dbReference>
<feature type="transmembrane region" description="Helical" evidence="9">
    <location>
        <begin position="356"/>
        <end position="377"/>
    </location>
</feature>
<keyword evidence="11" id="KW-1185">Reference proteome</keyword>
<feature type="transmembrane region" description="Helical" evidence="9">
    <location>
        <begin position="194"/>
        <end position="213"/>
    </location>
</feature>
<evidence type="ECO:0000313" key="10">
    <source>
        <dbReference type="EMBL" id="MXV20043.1"/>
    </source>
</evidence>
<dbReference type="PANTHER" id="PTHR30472">
    <property type="entry name" value="FERRIC ENTEROBACTIN TRANSPORT SYSTEM PERMEASE PROTEIN"/>
    <property type="match status" value="1"/>
</dbReference>
<dbReference type="CDD" id="cd06550">
    <property type="entry name" value="TM_ABC_iron-siderophores_like"/>
    <property type="match status" value="1"/>
</dbReference>
<dbReference type="Proteomes" id="UP000430519">
    <property type="component" value="Unassembled WGS sequence"/>
</dbReference>
<evidence type="ECO:0000256" key="3">
    <source>
        <dbReference type="ARBA" id="ARBA00022448"/>
    </source>
</evidence>
<evidence type="ECO:0000256" key="9">
    <source>
        <dbReference type="SAM" id="Phobius"/>
    </source>
</evidence>
<dbReference type="AlphaFoldDB" id="A0A6I4YSG4"/>
<feature type="transmembrane region" description="Helical" evidence="9">
    <location>
        <begin position="314"/>
        <end position="344"/>
    </location>
</feature>
<feature type="transmembrane region" description="Helical" evidence="9">
    <location>
        <begin position="274"/>
        <end position="294"/>
    </location>
</feature>
<dbReference type="EMBL" id="WVHK01000033">
    <property type="protein sequence ID" value="MXV20043.1"/>
    <property type="molecule type" value="Genomic_DNA"/>
</dbReference>
<feature type="region of interest" description="Disordered" evidence="8">
    <location>
        <begin position="1"/>
        <end position="79"/>
    </location>
</feature>
<proteinExistence type="inferred from homology"/>
<evidence type="ECO:0000256" key="5">
    <source>
        <dbReference type="ARBA" id="ARBA00022692"/>
    </source>
</evidence>
<reference evidence="10 11" key="1">
    <citation type="submission" date="2019-11" db="EMBL/GenBank/DDBJ databases">
        <title>Genome sequence of Deinococcus xianganensis Y35, AI-2 producing algicidal bacterium, isolated from lake water.</title>
        <authorList>
            <person name="Li Y."/>
        </authorList>
    </citation>
    <scope>NUCLEOTIDE SEQUENCE [LARGE SCALE GENOMIC DNA]</scope>
    <source>
        <strain evidence="10 11">Y35</strain>
    </source>
</reference>
<dbReference type="SUPFAM" id="SSF81345">
    <property type="entry name" value="ABC transporter involved in vitamin B12 uptake, BtuC"/>
    <property type="match status" value="1"/>
</dbReference>
<sequence>MARRRRTEPPSRTPSRSCCPDRATHPAARRCGSTRWARSAALPSPRRARPSCEPRRIPGRHPVQNHPRARRRPHPPPAPEHPVTRVLILLGALLAALLAGLLSLALGATDIPLTETARLLLHPDDSVNSLVIHTLRLPRTLIALLAGAALAVSGLLLQGVTRNPLADPGILGVEAGGALAILILVVFLPAAPAAAFVPAAFLGGGLAALAAYGAARSIGVTPLRLALAGVAVASLAGAATRALQLLFEDRAQGALFALSGSLAGRTWDQLGQVAPWLLAGLLAALILAPHVNVLTLGEDVARSLGARTERDRTVITGLGVLLAAGSVSVVGPVGFVGLIIPHAARALGGADHRVSLPLSALLGAAFLPLADVAARVIDRPAETPVGILVAAAGSPFFILLARRIGRR</sequence>
<dbReference type="GO" id="GO:0005886">
    <property type="term" value="C:plasma membrane"/>
    <property type="evidence" value="ECO:0007669"/>
    <property type="project" value="UniProtKB-SubCell"/>
</dbReference>
<name>A0A6I4YSG4_9DEIO</name>
<keyword evidence="7 9" id="KW-0472">Membrane</keyword>
<organism evidence="10 11">
    <name type="scientific">Deinococcus xianganensis</name>
    <dbReference type="NCBI Taxonomy" id="1507289"/>
    <lineage>
        <taxon>Bacteria</taxon>
        <taxon>Thermotogati</taxon>
        <taxon>Deinococcota</taxon>
        <taxon>Deinococci</taxon>
        <taxon>Deinococcales</taxon>
        <taxon>Deinococcaceae</taxon>
        <taxon>Deinococcus</taxon>
    </lineage>
</organism>
<comment type="caution">
    <text evidence="10">The sequence shown here is derived from an EMBL/GenBank/DDBJ whole genome shotgun (WGS) entry which is preliminary data.</text>
</comment>
<feature type="transmembrane region" description="Helical" evidence="9">
    <location>
        <begin position="86"/>
        <end position="106"/>
    </location>
</feature>
<evidence type="ECO:0000256" key="8">
    <source>
        <dbReference type="SAM" id="MobiDB-lite"/>
    </source>
</evidence>
<feature type="transmembrane region" description="Helical" evidence="9">
    <location>
        <begin position="169"/>
        <end position="188"/>
    </location>
</feature>
<dbReference type="PANTHER" id="PTHR30472:SF1">
    <property type="entry name" value="FE(3+) DICITRATE TRANSPORT SYSTEM PERMEASE PROTEIN FECC-RELATED"/>
    <property type="match status" value="1"/>
</dbReference>
<comment type="subcellular location">
    <subcellularLocation>
        <location evidence="1">Cell membrane</location>
        <topology evidence="1">Multi-pass membrane protein</topology>
    </subcellularLocation>
</comment>
<gene>
    <name evidence="10" type="ORF">GLX28_10365</name>
</gene>
<keyword evidence="5 9" id="KW-0812">Transmembrane</keyword>
<protein>
    <submittedName>
        <fullName evidence="10">Iron chelate uptake ABC transporter family permease subunit</fullName>
    </submittedName>
</protein>